<evidence type="ECO:0000313" key="10">
    <source>
        <dbReference type="EMBL" id="EUA94074.1"/>
    </source>
</evidence>
<evidence type="ECO:0000256" key="7">
    <source>
        <dbReference type="ARBA" id="ARBA00023049"/>
    </source>
</evidence>
<dbReference type="PANTHER" id="PTHR43126">
    <property type="entry name" value="D-ALANYL-D-ALANINE DIPEPTIDASE"/>
    <property type="match status" value="1"/>
</dbReference>
<dbReference type="InterPro" id="IPR009045">
    <property type="entry name" value="Zn_M74/Hedgehog-like"/>
</dbReference>
<dbReference type="EMBL" id="JAOL01000020">
    <property type="protein sequence ID" value="EUA94074.1"/>
    <property type="molecule type" value="Genomic_DNA"/>
</dbReference>
<accession>A0ABN0RAB5</accession>
<comment type="catalytic activity">
    <reaction evidence="1">
        <text>D-alanyl-D-alanine + H2O = 2 D-alanine</text>
        <dbReference type="Rhea" id="RHEA:20661"/>
        <dbReference type="ChEBI" id="CHEBI:15377"/>
        <dbReference type="ChEBI" id="CHEBI:57416"/>
        <dbReference type="ChEBI" id="CHEBI:57822"/>
        <dbReference type="EC" id="3.4.13.22"/>
    </reaction>
</comment>
<dbReference type="Gene3D" id="3.30.1380.10">
    <property type="match status" value="1"/>
</dbReference>
<name>A0ABN0RAB5_MYCUL</name>
<evidence type="ECO:0000313" key="11">
    <source>
        <dbReference type="Proteomes" id="UP000020681"/>
    </source>
</evidence>
<evidence type="ECO:0000256" key="2">
    <source>
        <dbReference type="ARBA" id="ARBA00022670"/>
    </source>
</evidence>
<keyword evidence="6" id="KW-0224">Dipeptidase</keyword>
<proteinExistence type="predicted"/>
<comment type="caution">
    <text evidence="10">The sequence shown here is derived from an EMBL/GenBank/DDBJ whole genome shotgun (WGS) entry which is preliminary data.</text>
</comment>
<evidence type="ECO:0000256" key="1">
    <source>
        <dbReference type="ARBA" id="ARBA00001362"/>
    </source>
</evidence>
<dbReference type="Pfam" id="PF01427">
    <property type="entry name" value="Peptidase_M15"/>
    <property type="match status" value="1"/>
</dbReference>
<dbReference type="PANTHER" id="PTHR43126:SF1">
    <property type="entry name" value="D-ALANYL-D-ALANINE DIPEPTIDASE"/>
    <property type="match status" value="1"/>
</dbReference>
<feature type="region of interest" description="Disordered" evidence="9">
    <location>
        <begin position="45"/>
        <end position="64"/>
    </location>
</feature>
<evidence type="ECO:0000256" key="5">
    <source>
        <dbReference type="ARBA" id="ARBA00022833"/>
    </source>
</evidence>
<dbReference type="SUPFAM" id="SSF55166">
    <property type="entry name" value="Hedgehog/DD-peptidase"/>
    <property type="match status" value="1"/>
</dbReference>
<evidence type="ECO:0000256" key="8">
    <source>
        <dbReference type="ARBA" id="ARBA00023316"/>
    </source>
</evidence>
<keyword evidence="8" id="KW-0961">Cell wall biogenesis/degradation</keyword>
<keyword evidence="11" id="KW-1185">Reference proteome</keyword>
<sequence>MSSIADALHRGHCEGLAPPLPSSPAVSPPCVGCVDESRRVIDPIASGGHLGRASRRDNGQRAGRVRPPVSAAAAAAGLVDVRSVVPDAIIDLRYATTNNFTRTQLYPADARCLVHESMAPGLTAAAAALRRKGRRWCSGTATDRTMSRSRCSRWSRTRPGWRVRVNTPQPRGGPLG</sequence>
<evidence type="ECO:0000256" key="9">
    <source>
        <dbReference type="SAM" id="MobiDB-lite"/>
    </source>
</evidence>
<evidence type="ECO:0000256" key="3">
    <source>
        <dbReference type="ARBA" id="ARBA00022723"/>
    </source>
</evidence>
<keyword evidence="3" id="KW-0479">Metal-binding</keyword>
<protein>
    <submittedName>
        <fullName evidence="10">D-ala-D-ala dipeptidase family protein</fullName>
    </submittedName>
</protein>
<dbReference type="InterPro" id="IPR000755">
    <property type="entry name" value="A_A_dipeptidase"/>
</dbReference>
<keyword evidence="4" id="KW-0378">Hydrolase</keyword>
<evidence type="ECO:0000256" key="6">
    <source>
        <dbReference type="ARBA" id="ARBA00022997"/>
    </source>
</evidence>
<keyword evidence="2" id="KW-0645">Protease</keyword>
<dbReference type="Proteomes" id="UP000020681">
    <property type="component" value="Unassembled WGS sequence"/>
</dbReference>
<evidence type="ECO:0000256" key="4">
    <source>
        <dbReference type="ARBA" id="ARBA00022801"/>
    </source>
</evidence>
<keyword evidence="7" id="KW-0482">Metalloprotease</keyword>
<reference evidence="10 11" key="1">
    <citation type="submission" date="2014-01" db="EMBL/GenBank/DDBJ databases">
        <authorList>
            <person name="Dobos K."/>
            <person name="Lenaerts A."/>
            <person name="Ordway D."/>
            <person name="DeGroote M.A."/>
            <person name="Parker T."/>
            <person name="Sizemore C."/>
            <person name="Tallon L.J."/>
            <person name="Sadzewicz L.K."/>
            <person name="Sengamalay N."/>
            <person name="Fraser C.M."/>
            <person name="Hine E."/>
            <person name="Shefchek K.A."/>
            <person name="Das S.P."/>
            <person name="Tettelin H."/>
        </authorList>
    </citation>
    <scope>NUCLEOTIDE SEQUENCE [LARGE SCALE GENOMIC DNA]</scope>
    <source>
        <strain evidence="10 11">Harvey</strain>
    </source>
</reference>
<organism evidence="10 11">
    <name type="scientific">Mycobacterium ulcerans str. Harvey</name>
    <dbReference type="NCBI Taxonomy" id="1299332"/>
    <lineage>
        <taxon>Bacteria</taxon>
        <taxon>Bacillati</taxon>
        <taxon>Actinomycetota</taxon>
        <taxon>Actinomycetes</taxon>
        <taxon>Mycobacteriales</taxon>
        <taxon>Mycobacteriaceae</taxon>
        <taxon>Mycobacterium</taxon>
        <taxon>Mycobacterium ulcerans group</taxon>
    </lineage>
</organism>
<gene>
    <name evidence="10" type="ORF">I551_8659</name>
</gene>
<keyword evidence="5" id="KW-0862">Zinc</keyword>